<evidence type="ECO:0000313" key="11">
    <source>
        <dbReference type="EMBL" id="CAF9910350.1"/>
    </source>
</evidence>
<dbReference type="Gene3D" id="1.20.920.10">
    <property type="entry name" value="Bromodomain-like"/>
    <property type="match status" value="2"/>
</dbReference>
<reference evidence="11" key="1">
    <citation type="submission" date="2021-03" db="EMBL/GenBank/DDBJ databases">
        <authorList>
            <person name="Tagirdzhanova G."/>
        </authorList>
    </citation>
    <scope>NUCLEOTIDE SEQUENCE</scope>
</reference>
<comment type="caution">
    <text evidence="11">The sequence shown here is derived from an EMBL/GenBank/DDBJ whole genome shotgun (WGS) entry which is preliminary data.</text>
</comment>
<protein>
    <recommendedName>
        <fullName evidence="10">Bromo domain-containing protein</fullName>
    </recommendedName>
</protein>
<dbReference type="Proteomes" id="UP000664534">
    <property type="component" value="Unassembled WGS sequence"/>
</dbReference>
<dbReference type="PANTHER" id="PTHR16062:SF19">
    <property type="entry name" value="PROTEIN POLYBROMO-1"/>
    <property type="match status" value="1"/>
</dbReference>
<feature type="compositionally biased region" description="Basic and acidic residues" evidence="9">
    <location>
        <begin position="170"/>
        <end position="184"/>
    </location>
</feature>
<dbReference type="Pfam" id="PF00439">
    <property type="entry name" value="Bromodomain"/>
    <property type="match status" value="2"/>
</dbReference>
<dbReference type="GO" id="GO:0003682">
    <property type="term" value="F:chromatin binding"/>
    <property type="evidence" value="ECO:0007669"/>
    <property type="project" value="TreeGrafter"/>
</dbReference>
<dbReference type="PANTHER" id="PTHR16062">
    <property type="entry name" value="SWI/SNF-RELATED"/>
    <property type="match status" value="1"/>
</dbReference>
<dbReference type="PROSITE" id="PS00633">
    <property type="entry name" value="BROMODOMAIN_1"/>
    <property type="match status" value="1"/>
</dbReference>
<feature type="region of interest" description="Disordered" evidence="9">
    <location>
        <begin position="355"/>
        <end position="399"/>
    </location>
</feature>
<organism evidence="11 12">
    <name type="scientific">Imshaugia aleurites</name>
    <dbReference type="NCBI Taxonomy" id="172621"/>
    <lineage>
        <taxon>Eukaryota</taxon>
        <taxon>Fungi</taxon>
        <taxon>Dikarya</taxon>
        <taxon>Ascomycota</taxon>
        <taxon>Pezizomycotina</taxon>
        <taxon>Lecanoromycetes</taxon>
        <taxon>OSLEUM clade</taxon>
        <taxon>Lecanoromycetidae</taxon>
        <taxon>Lecanorales</taxon>
        <taxon>Lecanorineae</taxon>
        <taxon>Parmeliaceae</taxon>
        <taxon>Imshaugia</taxon>
    </lineage>
</organism>
<feature type="region of interest" description="Disordered" evidence="9">
    <location>
        <begin position="437"/>
        <end position="540"/>
    </location>
</feature>
<dbReference type="GO" id="GO:0006368">
    <property type="term" value="P:transcription elongation by RNA polymerase II"/>
    <property type="evidence" value="ECO:0007669"/>
    <property type="project" value="TreeGrafter"/>
</dbReference>
<keyword evidence="3" id="KW-0156">Chromatin regulator</keyword>
<evidence type="ECO:0000313" key="12">
    <source>
        <dbReference type="Proteomes" id="UP000664534"/>
    </source>
</evidence>
<dbReference type="PRINTS" id="PR00503">
    <property type="entry name" value="BROMODOMAIN"/>
</dbReference>
<evidence type="ECO:0000256" key="7">
    <source>
        <dbReference type="ARBA" id="ARBA00023242"/>
    </source>
</evidence>
<keyword evidence="2" id="KW-0677">Repeat</keyword>
<dbReference type="FunFam" id="1.20.920.10:FF:000083">
    <property type="entry name" value="WGS project CABT00000000 data, contig 2.8"/>
    <property type="match status" value="1"/>
</dbReference>
<dbReference type="InterPro" id="IPR018359">
    <property type="entry name" value="Bromodomain_CS"/>
</dbReference>
<dbReference type="InterPro" id="IPR001487">
    <property type="entry name" value="Bromodomain"/>
</dbReference>
<feature type="compositionally biased region" description="Polar residues" evidence="9">
    <location>
        <begin position="481"/>
        <end position="497"/>
    </location>
</feature>
<dbReference type="SUPFAM" id="SSF47370">
    <property type="entry name" value="Bromodomain"/>
    <property type="match status" value="2"/>
</dbReference>
<proteinExistence type="predicted"/>
<evidence type="ECO:0000256" key="6">
    <source>
        <dbReference type="ARBA" id="ARBA00023163"/>
    </source>
</evidence>
<feature type="domain" description="Bromo" evidence="10">
    <location>
        <begin position="63"/>
        <end position="133"/>
    </location>
</feature>
<sequence length="681" mass="74652">MSSKRRAATSAAPSQAQEGTEGPASKRRKTQTIFKVDEEETPEGTTQLGLQFLNQIKNARDKGDHLIATLFLSLPDKKKVPNYYQRVGLPVALDTVEAKLNNNEYPNMTSLEGDLRRMISNAKAFNEKRSQAFSDSEKIRKQLQVFMQEKNPAYKDPSYVPYTTPVPEGWRIKQEKPADTHEQDAEGETDPEEVAKPPEKRTRLVTRVGSSAAANDRRASSTPAVQDVEGAYESFEGNTFQQAQEKIVGEIINHTDAEDQAVFAPFIHLPPRTLVDYYKIIKHPVSLKSVRKLVRGIKGREPPTGSTFLKSWHAFEEEVSYIWNNARGYNEDGSDLYVLSEELESYFHTRLAEAKQSVAEPPQPKVKLRMPAKSPEPPKITLKFGGQKGTGSASMSVDNESLKRQQDLVRAGANGYAPGKGKTATLPRNVFGLVSRSASGSAPNPALNRLSHERSGSAEHAMSGMKTEAAHGQSPALNAIPNGTSEARQSPSASNTQMPPPMHLSSRMASGSPHPQAAPNGVAPTSQASNTPFNSRLRQPGKGVSDALIVNLNVATHPGLNIKDHLSLDIPASTTHTQQSRTITVPYTHFFLRITPTVSSSLMHRPSKTIVISGNSRLEPIRQTGEPDPRRPVYETRLVPGVNSIEVEIIAGPPRGAPKVGSGQDIEFERITVFVHLQKML</sequence>
<dbReference type="EMBL" id="CAJPDT010000007">
    <property type="protein sequence ID" value="CAF9910350.1"/>
    <property type="molecule type" value="Genomic_DNA"/>
</dbReference>
<gene>
    <name evidence="11" type="ORF">IMSHALPRED_009169</name>
</gene>
<dbReference type="CDD" id="cd04369">
    <property type="entry name" value="Bromodomain"/>
    <property type="match status" value="2"/>
</dbReference>
<dbReference type="Pfam" id="PF22994">
    <property type="entry name" value="RSC4_Ig_like"/>
    <property type="match status" value="1"/>
</dbReference>
<dbReference type="InterPro" id="IPR036427">
    <property type="entry name" value="Bromodomain-like_sf"/>
</dbReference>
<evidence type="ECO:0000256" key="5">
    <source>
        <dbReference type="ARBA" id="ARBA00023117"/>
    </source>
</evidence>
<evidence type="ECO:0000259" key="10">
    <source>
        <dbReference type="PROSITE" id="PS50014"/>
    </source>
</evidence>
<dbReference type="PROSITE" id="PS50014">
    <property type="entry name" value="BROMODOMAIN_2"/>
    <property type="match status" value="2"/>
</dbReference>
<evidence type="ECO:0000256" key="4">
    <source>
        <dbReference type="ARBA" id="ARBA00023015"/>
    </source>
</evidence>
<feature type="compositionally biased region" description="Polar residues" evidence="9">
    <location>
        <begin position="523"/>
        <end position="537"/>
    </location>
</feature>
<dbReference type="InterPro" id="IPR054551">
    <property type="entry name" value="RSC4_Ig-like"/>
</dbReference>
<keyword evidence="12" id="KW-1185">Reference proteome</keyword>
<feature type="region of interest" description="Disordered" evidence="9">
    <location>
        <begin position="156"/>
        <end position="225"/>
    </location>
</feature>
<evidence type="ECO:0000256" key="8">
    <source>
        <dbReference type="PROSITE-ProRule" id="PRU00035"/>
    </source>
</evidence>
<dbReference type="GO" id="GO:0016586">
    <property type="term" value="C:RSC-type complex"/>
    <property type="evidence" value="ECO:0007669"/>
    <property type="project" value="InterPro"/>
</dbReference>
<keyword evidence="5 8" id="KW-0103">Bromodomain</keyword>
<feature type="compositionally biased region" description="Basic and acidic residues" evidence="9">
    <location>
        <begin position="193"/>
        <end position="202"/>
    </location>
</feature>
<dbReference type="InterPro" id="IPR037382">
    <property type="entry name" value="Rsc/polybromo"/>
</dbReference>
<dbReference type="OrthoDB" id="6017at2759"/>
<evidence type="ECO:0000256" key="3">
    <source>
        <dbReference type="ARBA" id="ARBA00022853"/>
    </source>
</evidence>
<feature type="domain" description="Bromo" evidence="10">
    <location>
        <begin position="255"/>
        <end position="337"/>
    </location>
</feature>
<evidence type="ECO:0000256" key="9">
    <source>
        <dbReference type="SAM" id="MobiDB-lite"/>
    </source>
</evidence>
<accession>A0A8H3ERI9</accession>
<dbReference type="GO" id="GO:0006338">
    <property type="term" value="P:chromatin remodeling"/>
    <property type="evidence" value="ECO:0007669"/>
    <property type="project" value="InterPro"/>
</dbReference>
<comment type="subcellular location">
    <subcellularLocation>
        <location evidence="1">Nucleus</location>
    </subcellularLocation>
</comment>
<keyword evidence="6" id="KW-0804">Transcription</keyword>
<feature type="region of interest" description="Disordered" evidence="9">
    <location>
        <begin position="1"/>
        <end position="44"/>
    </location>
</feature>
<name>A0A8H3ERI9_9LECA</name>
<dbReference type="SMART" id="SM00297">
    <property type="entry name" value="BROMO"/>
    <property type="match status" value="2"/>
</dbReference>
<feature type="compositionally biased region" description="Polar residues" evidence="9">
    <location>
        <begin position="390"/>
        <end position="399"/>
    </location>
</feature>
<keyword evidence="4" id="KW-0805">Transcription regulation</keyword>
<evidence type="ECO:0000256" key="2">
    <source>
        <dbReference type="ARBA" id="ARBA00022737"/>
    </source>
</evidence>
<evidence type="ECO:0000256" key="1">
    <source>
        <dbReference type="ARBA" id="ARBA00004123"/>
    </source>
</evidence>
<dbReference type="AlphaFoldDB" id="A0A8H3ERI9"/>
<keyword evidence="7" id="KW-0539">Nucleus</keyword>